<dbReference type="SUPFAM" id="SSF53383">
    <property type="entry name" value="PLP-dependent transferases"/>
    <property type="match status" value="1"/>
</dbReference>
<dbReference type="PIRSF" id="PIRSF000390">
    <property type="entry name" value="PLP_StrS"/>
    <property type="match status" value="1"/>
</dbReference>
<reference evidence="6" key="2">
    <citation type="submission" date="2020-09" db="EMBL/GenBank/DDBJ databases">
        <authorList>
            <person name="Sun Q."/>
            <person name="Ohkuma M."/>
        </authorList>
    </citation>
    <scope>NUCLEOTIDE SEQUENCE</scope>
    <source>
        <strain evidence="6">JCM 13306</strain>
    </source>
</reference>
<evidence type="ECO:0000313" key="7">
    <source>
        <dbReference type="Proteomes" id="UP000623958"/>
    </source>
</evidence>
<evidence type="ECO:0000256" key="3">
    <source>
        <dbReference type="PIRSR" id="PIRSR000390-1"/>
    </source>
</evidence>
<keyword evidence="1 4" id="KW-0663">Pyridoxal phosphate</keyword>
<dbReference type="InterPro" id="IPR015422">
    <property type="entry name" value="PyrdxlP-dep_Trfase_small"/>
</dbReference>
<feature type="modified residue" description="N6-(pyridoxal phosphate)lysine" evidence="4">
    <location>
        <position position="174"/>
    </location>
</feature>
<dbReference type="InterPro" id="IPR000653">
    <property type="entry name" value="DegT/StrS_aminotransferase"/>
</dbReference>
<dbReference type="Gene3D" id="3.90.1150.10">
    <property type="entry name" value="Aspartate Aminotransferase, domain 1"/>
    <property type="match status" value="1"/>
</dbReference>
<dbReference type="GO" id="GO:0008483">
    <property type="term" value="F:transaminase activity"/>
    <property type="evidence" value="ECO:0007669"/>
    <property type="project" value="TreeGrafter"/>
</dbReference>
<dbReference type="PANTHER" id="PTHR30244">
    <property type="entry name" value="TRANSAMINASE"/>
    <property type="match status" value="1"/>
</dbReference>
<dbReference type="GO" id="GO:0000271">
    <property type="term" value="P:polysaccharide biosynthetic process"/>
    <property type="evidence" value="ECO:0007669"/>
    <property type="project" value="TreeGrafter"/>
</dbReference>
<keyword evidence="7" id="KW-1185">Reference proteome</keyword>
<evidence type="ECO:0000256" key="5">
    <source>
        <dbReference type="RuleBase" id="RU004508"/>
    </source>
</evidence>
<evidence type="ECO:0008006" key="8">
    <source>
        <dbReference type="Google" id="ProtNLM"/>
    </source>
</evidence>
<evidence type="ECO:0000256" key="4">
    <source>
        <dbReference type="PIRSR" id="PIRSR000390-2"/>
    </source>
</evidence>
<evidence type="ECO:0000256" key="2">
    <source>
        <dbReference type="ARBA" id="ARBA00037999"/>
    </source>
</evidence>
<dbReference type="PANTHER" id="PTHR30244:SF34">
    <property type="entry name" value="DTDP-4-AMINO-4,6-DIDEOXYGALACTOSE TRANSAMINASE"/>
    <property type="match status" value="1"/>
</dbReference>
<dbReference type="Proteomes" id="UP000623958">
    <property type="component" value="Unassembled WGS sequence"/>
</dbReference>
<evidence type="ECO:0000256" key="1">
    <source>
        <dbReference type="ARBA" id="ARBA00022898"/>
    </source>
</evidence>
<sequence>MPRSELPPTAGLPLHLGDLWPRRGDALEARLQALFGLPEPLLTCSGTVALLLSLRVLRRLAPGRDEVVVPAYTCPLVALAVHAAGLKLRLCDLRAGHFEFDPDTLRVACGARTLAVVPTHLGGRIADVAAACAVAHGCGAWVIEDAAQALGARVGDRSVGLHGDIGFFSLAAGKGLSLYEGGVLVSTDPNLRVLLARELARVPARPLWELRRSAELLGLALLYRPRALALAYGMPLRRALREGDPVRAVGDLFGPDIPVHRVGRWRRAVGANAVSRLPGFLDAARERALAWREELAALPGVTVYGDRDGERGTWPVLWLRLPDRTRRDAALRRLWTAGLGVSRMFVHALPDYAYLGDRVVPAEVPQARALADCTLTVGNGVWLDARARGKVVEGLAG</sequence>
<dbReference type="InterPro" id="IPR015424">
    <property type="entry name" value="PyrdxlP-dep_Trfase"/>
</dbReference>
<dbReference type="InterPro" id="IPR015421">
    <property type="entry name" value="PyrdxlP-dep_Trfase_major"/>
</dbReference>
<dbReference type="Pfam" id="PF01041">
    <property type="entry name" value="DegT_DnrJ_EryC1"/>
    <property type="match status" value="1"/>
</dbReference>
<gene>
    <name evidence="6" type="ORF">GCM10009090_19320</name>
</gene>
<reference evidence="6" key="1">
    <citation type="journal article" date="2014" name="Int. J. Syst. Evol. Microbiol.">
        <title>Complete genome sequence of Corynebacterium casei LMG S-19264T (=DSM 44701T), isolated from a smear-ripened cheese.</title>
        <authorList>
            <consortium name="US DOE Joint Genome Institute (JGI-PGF)"/>
            <person name="Walter F."/>
            <person name="Albersmeier A."/>
            <person name="Kalinowski J."/>
            <person name="Ruckert C."/>
        </authorList>
    </citation>
    <scope>NUCLEOTIDE SEQUENCE</scope>
    <source>
        <strain evidence="6">JCM 13306</strain>
    </source>
</reference>
<accession>A0A919F7V9</accession>
<proteinExistence type="inferred from homology"/>
<name>A0A919F7V9_9XANT</name>
<dbReference type="EMBL" id="BNBA01000013">
    <property type="protein sequence ID" value="GHH53660.1"/>
    <property type="molecule type" value="Genomic_DNA"/>
</dbReference>
<organism evidence="6 7">
    <name type="scientific">Xanthomonas boreopolis</name>
    <dbReference type="NCBI Taxonomy" id="86183"/>
    <lineage>
        <taxon>Bacteria</taxon>
        <taxon>Pseudomonadati</taxon>
        <taxon>Pseudomonadota</taxon>
        <taxon>Gammaproteobacteria</taxon>
        <taxon>Lysobacterales</taxon>
        <taxon>Lysobacteraceae</taxon>
        <taxon>Xanthomonas</taxon>
    </lineage>
</organism>
<feature type="active site" description="Proton acceptor" evidence="3">
    <location>
        <position position="174"/>
    </location>
</feature>
<comment type="similarity">
    <text evidence="2 5">Belongs to the DegT/DnrJ/EryC1 family.</text>
</comment>
<dbReference type="Gene3D" id="3.40.640.10">
    <property type="entry name" value="Type I PLP-dependent aspartate aminotransferase-like (Major domain)"/>
    <property type="match status" value="1"/>
</dbReference>
<dbReference type="GO" id="GO:0030170">
    <property type="term" value="F:pyridoxal phosphate binding"/>
    <property type="evidence" value="ECO:0007669"/>
    <property type="project" value="TreeGrafter"/>
</dbReference>
<dbReference type="RefSeq" id="WP_434029254.1">
    <property type="nucleotide sequence ID" value="NZ_BNBA01000013.1"/>
</dbReference>
<comment type="caution">
    <text evidence="6">The sequence shown here is derived from an EMBL/GenBank/DDBJ whole genome shotgun (WGS) entry which is preliminary data.</text>
</comment>
<protein>
    <recommendedName>
        <fullName evidence="8">Nucleotide sugar aminotransferase</fullName>
    </recommendedName>
</protein>
<dbReference type="AlphaFoldDB" id="A0A919F7V9"/>
<evidence type="ECO:0000313" key="6">
    <source>
        <dbReference type="EMBL" id="GHH53660.1"/>
    </source>
</evidence>